<dbReference type="OrthoDB" id="5405126at2759"/>
<dbReference type="AlphaFoldDB" id="A0A6A7A0F5"/>
<dbReference type="EMBL" id="MU006225">
    <property type="protein sequence ID" value="KAF2826810.1"/>
    <property type="molecule type" value="Genomic_DNA"/>
</dbReference>
<sequence length="395" mass="43839">MMHSIRRSCQSALKSPSNVCAYANGSRRAFSRTSAHSRGTLPVFLSPSSPELSALLSTLNSKILLPYHLTPEQQKLVYSLKNKAKLEAEPVEITLGEVTLPLEHINQNHKPRFSQTFWDIVKKSETTDDYENIVRMLEGFVNAGIKVKPGWQEKVIRTLSRTGNHHLLLKALQRPKATGLRMSEPRVLEHVLRAVHDKAALSKWNKEETAKALRLGKQVAELLEDEEHCGGQARGELVSAHDFRGKPIVVALPTELAAVLADRHGGDVDEVKTFAGRLMAALKQDDYDTTLDTIAEHSTRTGDDFKNGAMQLYHVFNSINELMPLVIVWNALRTSRKVLGADMPSADEAQRLETRSKDVLDPGLDAAERLQTSIQTQSQDSIVTAARNTVAMCEA</sequence>
<accession>A0A6A7A0F5</accession>
<keyword evidence="2" id="KW-1185">Reference proteome</keyword>
<gene>
    <name evidence="1" type="ORF">CC86DRAFT_349904</name>
</gene>
<evidence type="ECO:0000313" key="1">
    <source>
        <dbReference type="EMBL" id="KAF2826810.1"/>
    </source>
</evidence>
<dbReference type="Proteomes" id="UP000799424">
    <property type="component" value="Unassembled WGS sequence"/>
</dbReference>
<evidence type="ECO:0000313" key="2">
    <source>
        <dbReference type="Proteomes" id="UP000799424"/>
    </source>
</evidence>
<proteinExistence type="predicted"/>
<organism evidence="1 2">
    <name type="scientific">Ophiobolus disseminans</name>
    <dbReference type="NCBI Taxonomy" id="1469910"/>
    <lineage>
        <taxon>Eukaryota</taxon>
        <taxon>Fungi</taxon>
        <taxon>Dikarya</taxon>
        <taxon>Ascomycota</taxon>
        <taxon>Pezizomycotina</taxon>
        <taxon>Dothideomycetes</taxon>
        <taxon>Pleosporomycetidae</taxon>
        <taxon>Pleosporales</taxon>
        <taxon>Pleosporineae</taxon>
        <taxon>Phaeosphaeriaceae</taxon>
        <taxon>Ophiobolus</taxon>
    </lineage>
</organism>
<protein>
    <submittedName>
        <fullName evidence="1">Uncharacterized protein</fullName>
    </submittedName>
</protein>
<name>A0A6A7A0F5_9PLEO</name>
<reference evidence="1" key="1">
    <citation type="journal article" date="2020" name="Stud. Mycol.">
        <title>101 Dothideomycetes genomes: a test case for predicting lifestyles and emergence of pathogens.</title>
        <authorList>
            <person name="Haridas S."/>
            <person name="Albert R."/>
            <person name="Binder M."/>
            <person name="Bloem J."/>
            <person name="Labutti K."/>
            <person name="Salamov A."/>
            <person name="Andreopoulos B."/>
            <person name="Baker S."/>
            <person name="Barry K."/>
            <person name="Bills G."/>
            <person name="Bluhm B."/>
            <person name="Cannon C."/>
            <person name="Castanera R."/>
            <person name="Culley D."/>
            <person name="Daum C."/>
            <person name="Ezra D."/>
            <person name="Gonzalez J."/>
            <person name="Henrissat B."/>
            <person name="Kuo A."/>
            <person name="Liang C."/>
            <person name="Lipzen A."/>
            <person name="Lutzoni F."/>
            <person name="Magnuson J."/>
            <person name="Mondo S."/>
            <person name="Nolan M."/>
            <person name="Ohm R."/>
            <person name="Pangilinan J."/>
            <person name="Park H.-J."/>
            <person name="Ramirez L."/>
            <person name="Alfaro M."/>
            <person name="Sun H."/>
            <person name="Tritt A."/>
            <person name="Yoshinaga Y."/>
            <person name="Zwiers L.-H."/>
            <person name="Turgeon B."/>
            <person name="Goodwin S."/>
            <person name="Spatafora J."/>
            <person name="Crous P."/>
            <person name="Grigoriev I."/>
        </authorList>
    </citation>
    <scope>NUCLEOTIDE SEQUENCE</scope>
    <source>
        <strain evidence="1">CBS 113818</strain>
    </source>
</reference>